<evidence type="ECO:0000313" key="2">
    <source>
        <dbReference type="EMBL" id="WXA90121.1"/>
    </source>
</evidence>
<evidence type="ECO:0000256" key="1">
    <source>
        <dbReference type="SAM" id="Phobius"/>
    </source>
</evidence>
<name>A0ABZ2JUH5_9BACT</name>
<protein>
    <submittedName>
        <fullName evidence="2">Uncharacterized protein</fullName>
    </submittedName>
</protein>
<organism evidence="2 3">
    <name type="scientific">Pendulispora brunnea</name>
    <dbReference type="NCBI Taxonomy" id="2905690"/>
    <lineage>
        <taxon>Bacteria</taxon>
        <taxon>Pseudomonadati</taxon>
        <taxon>Myxococcota</taxon>
        <taxon>Myxococcia</taxon>
        <taxon>Myxococcales</taxon>
        <taxon>Sorangiineae</taxon>
        <taxon>Pendulisporaceae</taxon>
        <taxon>Pendulispora</taxon>
    </lineage>
</organism>
<proteinExistence type="predicted"/>
<reference evidence="2 3" key="1">
    <citation type="submission" date="2021-12" db="EMBL/GenBank/DDBJ databases">
        <title>Discovery of the Pendulisporaceae a myxobacterial family with distinct sporulation behavior and unique specialized metabolism.</title>
        <authorList>
            <person name="Garcia R."/>
            <person name="Popoff A."/>
            <person name="Bader C.D."/>
            <person name="Loehr J."/>
            <person name="Walesch S."/>
            <person name="Walt C."/>
            <person name="Boldt J."/>
            <person name="Bunk B."/>
            <person name="Haeckl F.J.F.P.J."/>
            <person name="Gunesch A.P."/>
            <person name="Birkelbach J."/>
            <person name="Nuebel U."/>
            <person name="Pietschmann T."/>
            <person name="Bach T."/>
            <person name="Mueller R."/>
        </authorList>
    </citation>
    <scope>NUCLEOTIDE SEQUENCE [LARGE SCALE GENOMIC DNA]</scope>
    <source>
        <strain evidence="2 3">MSr12523</strain>
    </source>
</reference>
<feature type="transmembrane region" description="Helical" evidence="1">
    <location>
        <begin position="54"/>
        <end position="72"/>
    </location>
</feature>
<gene>
    <name evidence="2" type="ORF">LZC95_27130</name>
</gene>
<accession>A0ABZ2JUH5</accession>
<dbReference type="RefSeq" id="WP_394840734.1">
    <property type="nucleotide sequence ID" value="NZ_CP089982.1"/>
</dbReference>
<dbReference type="Proteomes" id="UP001379533">
    <property type="component" value="Chromosome"/>
</dbReference>
<dbReference type="EMBL" id="CP089982">
    <property type="protein sequence ID" value="WXA90121.1"/>
    <property type="molecule type" value="Genomic_DNA"/>
</dbReference>
<keyword evidence="1" id="KW-0812">Transmembrane</keyword>
<keyword evidence="1" id="KW-1133">Transmembrane helix</keyword>
<keyword evidence="1" id="KW-0472">Membrane</keyword>
<keyword evidence="3" id="KW-1185">Reference proteome</keyword>
<sequence>MEPVFSYRPLSLDWWETETETSYTAKSARSRWSAVRNGLFAVVWWSSLWGHCPLPFMIFGIYFTYMVVAEFVNSTTVTMDTKEFRKTCGPLPVGGNVRQPLAAIEGFAPEVMHGAKGKIWYKVHVLTRSATKVGSFSFDDESSANYAAGRLNEALTRIRTKANCSSRRLPYR</sequence>
<evidence type="ECO:0000313" key="3">
    <source>
        <dbReference type="Proteomes" id="UP001379533"/>
    </source>
</evidence>